<keyword evidence="7" id="KW-1185">Reference proteome</keyword>
<comment type="catalytic activity">
    <reaction evidence="4">
        <text>ATP + (deoxyribonucleotide)n-3'-hydroxyl + 5'-phospho-(deoxyribonucleotide)m = (deoxyribonucleotide)n+m + AMP + diphosphate.</text>
        <dbReference type="EC" id="6.5.1.1"/>
    </reaction>
</comment>
<dbReference type="InterPro" id="IPR012309">
    <property type="entry name" value="DNA_ligase_ATP-dep_C"/>
</dbReference>
<dbReference type="NCBIfam" id="NF006078">
    <property type="entry name" value="PRK08224.1"/>
    <property type="match status" value="1"/>
</dbReference>
<dbReference type="Pfam" id="PF04679">
    <property type="entry name" value="DNA_ligase_A_C"/>
    <property type="match status" value="1"/>
</dbReference>
<feature type="domain" description="ATP-dependent DNA ligase family profile" evidence="5">
    <location>
        <begin position="115"/>
        <end position="206"/>
    </location>
</feature>
<gene>
    <name evidence="6" type="ORF">RHODO2019_00665</name>
</gene>
<dbReference type="PROSITE" id="PS50160">
    <property type="entry name" value="DNA_LIGASE_A3"/>
    <property type="match status" value="1"/>
</dbReference>
<dbReference type="SUPFAM" id="SSF50249">
    <property type="entry name" value="Nucleic acid-binding proteins"/>
    <property type="match status" value="1"/>
</dbReference>
<dbReference type="Gene3D" id="2.40.50.140">
    <property type="entry name" value="Nucleic acid-binding proteins"/>
    <property type="match status" value="1"/>
</dbReference>
<dbReference type="InterPro" id="IPR012340">
    <property type="entry name" value="NA-bd_OB-fold"/>
</dbReference>
<evidence type="ECO:0000313" key="7">
    <source>
        <dbReference type="Proteomes" id="UP001164965"/>
    </source>
</evidence>
<dbReference type="PANTHER" id="PTHR45674:SF4">
    <property type="entry name" value="DNA LIGASE 1"/>
    <property type="match status" value="1"/>
</dbReference>
<protein>
    <recommendedName>
        <fullName evidence="2">DNA ligase (ATP)</fullName>
        <ecNumber evidence="2">6.5.1.1</ecNumber>
    </recommendedName>
</protein>
<evidence type="ECO:0000256" key="1">
    <source>
        <dbReference type="ARBA" id="ARBA00007572"/>
    </source>
</evidence>
<dbReference type="SUPFAM" id="SSF56091">
    <property type="entry name" value="DNA ligase/mRNA capping enzyme, catalytic domain"/>
    <property type="match status" value="1"/>
</dbReference>
<dbReference type="InterPro" id="IPR050191">
    <property type="entry name" value="ATP-dep_DNA_ligase"/>
</dbReference>
<sequence>MDLPVRPPIKPMLAKAVDAVPDQPAGVPAWSYEPKWDGFRCLVFRDGDEVVLGSRSTKELTRYFPELVEAVQAELPPRCVLDGEVVVPRVVDGRTRLNWDSLSQRIHPADSRVQLLSRETPAQLVLFDALAVGDVDLTGEPFSRRRSELLSAVGDGPSIHATAATQDAATATRWFEEFEGAGLDGVVAKRLSGAYLPDKRDMLKVKHHRSADAVVLGYRPHRSKPGIGSMLLGLYRDGELHMIGGASAFTDALRVAYLAELEPLRVGTEKLHGEPNRWNAREDNGWVPLRPERVVEIAYDQMEGDRLRHVARFVRWRPDREPESCTYDQLDVPVRYSFDAVLAGGA</sequence>
<dbReference type="EMBL" id="CP110615">
    <property type="protein sequence ID" value="UZJ25060.1"/>
    <property type="molecule type" value="Genomic_DNA"/>
</dbReference>
<comment type="similarity">
    <text evidence="1">Belongs to the ATP-dependent DNA ligase family.</text>
</comment>
<dbReference type="InterPro" id="IPR012310">
    <property type="entry name" value="DNA_ligase_ATP-dep_cent"/>
</dbReference>
<dbReference type="InterPro" id="IPR044117">
    <property type="entry name" value="OBF_LigC-like"/>
</dbReference>
<dbReference type="Pfam" id="PF01068">
    <property type="entry name" value="DNA_ligase_A_M"/>
    <property type="match status" value="1"/>
</dbReference>
<accession>A0ABY6P070</accession>
<evidence type="ECO:0000259" key="5">
    <source>
        <dbReference type="PROSITE" id="PS50160"/>
    </source>
</evidence>
<dbReference type="CDD" id="cd07905">
    <property type="entry name" value="Adenylation_DNA_ligase_LigC"/>
    <property type="match status" value="1"/>
</dbReference>
<dbReference type="CDD" id="cd07970">
    <property type="entry name" value="OBF_DNA_ligase_LigC"/>
    <property type="match status" value="1"/>
</dbReference>
<dbReference type="Gene3D" id="3.30.470.30">
    <property type="entry name" value="DNA ligase/mRNA capping enzyme"/>
    <property type="match status" value="1"/>
</dbReference>
<evidence type="ECO:0000256" key="2">
    <source>
        <dbReference type="ARBA" id="ARBA00012727"/>
    </source>
</evidence>
<evidence type="ECO:0000256" key="4">
    <source>
        <dbReference type="ARBA" id="ARBA00034003"/>
    </source>
</evidence>
<dbReference type="PANTHER" id="PTHR45674">
    <property type="entry name" value="DNA LIGASE 1/3 FAMILY MEMBER"/>
    <property type="match status" value="1"/>
</dbReference>
<reference evidence="6" key="1">
    <citation type="submission" date="2022-10" db="EMBL/GenBank/DDBJ databases">
        <title>Rhodococcus sp.75.</title>
        <authorList>
            <person name="Sun M."/>
        </authorList>
    </citation>
    <scope>NUCLEOTIDE SEQUENCE</scope>
    <source>
        <strain evidence="6">75</strain>
    </source>
</reference>
<proteinExistence type="inferred from homology"/>
<evidence type="ECO:0000256" key="3">
    <source>
        <dbReference type="ARBA" id="ARBA00022598"/>
    </source>
</evidence>
<organism evidence="6 7">
    <name type="scientific">Rhodococcus antarcticus</name>
    <dbReference type="NCBI Taxonomy" id="2987751"/>
    <lineage>
        <taxon>Bacteria</taxon>
        <taxon>Bacillati</taxon>
        <taxon>Actinomycetota</taxon>
        <taxon>Actinomycetes</taxon>
        <taxon>Mycobacteriales</taxon>
        <taxon>Nocardiaceae</taxon>
        <taxon>Rhodococcus</taxon>
    </lineage>
</organism>
<dbReference type="InterPro" id="IPR016059">
    <property type="entry name" value="DNA_ligase_ATP-dep_CS"/>
</dbReference>
<dbReference type="EC" id="6.5.1.1" evidence="2"/>
<name>A0ABY6P070_9NOCA</name>
<keyword evidence="3 6" id="KW-0436">Ligase</keyword>
<dbReference type="Proteomes" id="UP001164965">
    <property type="component" value="Chromosome"/>
</dbReference>
<dbReference type="GO" id="GO:0003910">
    <property type="term" value="F:DNA ligase (ATP) activity"/>
    <property type="evidence" value="ECO:0007669"/>
    <property type="project" value="UniProtKB-EC"/>
</dbReference>
<dbReference type="InterPro" id="IPR044119">
    <property type="entry name" value="Adenylation_LigC-like"/>
</dbReference>
<dbReference type="PROSITE" id="PS00697">
    <property type="entry name" value="DNA_LIGASE_A1"/>
    <property type="match status" value="1"/>
</dbReference>
<dbReference type="RefSeq" id="WP_265383166.1">
    <property type="nucleotide sequence ID" value="NZ_CP110615.1"/>
</dbReference>
<evidence type="ECO:0000313" key="6">
    <source>
        <dbReference type="EMBL" id="UZJ25060.1"/>
    </source>
</evidence>